<dbReference type="KEGG" id="ccz:CCALI_02378"/>
<dbReference type="InterPro" id="IPR028612">
    <property type="entry name" value="Topoisom_1_IA"/>
</dbReference>
<comment type="caution">
    <text evidence="10">Lacks conserved residue(s) required for the propagation of feature annotation.</text>
</comment>
<evidence type="ECO:0000256" key="11">
    <source>
        <dbReference type="SAM" id="MobiDB-lite"/>
    </source>
</evidence>
<evidence type="ECO:0000256" key="4">
    <source>
        <dbReference type="ARBA" id="ARBA00022771"/>
    </source>
</evidence>
<comment type="subunit">
    <text evidence="10">Monomer.</text>
</comment>
<keyword evidence="5" id="KW-0862">Zinc</keyword>
<feature type="site" description="Interaction with DNA" evidence="10">
    <location>
        <position position="501"/>
    </location>
</feature>
<dbReference type="InterPro" id="IPR023406">
    <property type="entry name" value="Topo_IA_AS"/>
</dbReference>
<dbReference type="PRINTS" id="PR00417">
    <property type="entry name" value="PRTPISMRASEI"/>
</dbReference>
<evidence type="ECO:0000313" key="14">
    <source>
        <dbReference type="EMBL" id="CCW36182.1"/>
    </source>
</evidence>
<dbReference type="InterPro" id="IPR006171">
    <property type="entry name" value="TOPRIM_dom"/>
</dbReference>
<dbReference type="SUPFAM" id="SSF57783">
    <property type="entry name" value="Zinc beta-ribbon"/>
    <property type="match status" value="2"/>
</dbReference>
<dbReference type="PROSITE" id="PS52039">
    <property type="entry name" value="TOPO_IA_2"/>
    <property type="match status" value="1"/>
</dbReference>
<dbReference type="GO" id="GO:0003917">
    <property type="term" value="F:DNA topoisomerase type I (single strand cut, ATP-independent) activity"/>
    <property type="evidence" value="ECO:0007669"/>
    <property type="project" value="UniProtKB-UniRule"/>
</dbReference>
<dbReference type="PROSITE" id="PS50880">
    <property type="entry name" value="TOPRIM"/>
    <property type="match status" value="1"/>
</dbReference>
<feature type="region of interest" description="Disordered" evidence="11">
    <location>
        <begin position="429"/>
        <end position="450"/>
    </location>
</feature>
<dbReference type="InterPro" id="IPR013498">
    <property type="entry name" value="Topo_IA_Znf"/>
</dbReference>
<dbReference type="InterPro" id="IPR013824">
    <property type="entry name" value="Topo_IA_cen_sub1"/>
</dbReference>
<dbReference type="SMART" id="SM00437">
    <property type="entry name" value="TOP1Ac"/>
    <property type="match status" value="1"/>
</dbReference>
<dbReference type="Proteomes" id="UP000014227">
    <property type="component" value="Chromosome I"/>
</dbReference>
<dbReference type="Pfam" id="PF01751">
    <property type="entry name" value="Toprim"/>
    <property type="match status" value="1"/>
</dbReference>
<dbReference type="InterPro" id="IPR013497">
    <property type="entry name" value="Topo_IA_cen"/>
</dbReference>
<dbReference type="GO" id="GO:0005694">
    <property type="term" value="C:chromosome"/>
    <property type="evidence" value="ECO:0007669"/>
    <property type="project" value="InterPro"/>
</dbReference>
<dbReference type="Gene3D" id="2.70.20.10">
    <property type="entry name" value="Topoisomerase I, domain 3"/>
    <property type="match status" value="1"/>
</dbReference>
<keyword evidence="6" id="KW-0460">Magnesium</keyword>
<dbReference type="NCBIfam" id="TIGR01051">
    <property type="entry name" value="topA_bact"/>
    <property type="match status" value="1"/>
</dbReference>
<dbReference type="eggNOG" id="COG0550">
    <property type="taxonomic scope" value="Bacteria"/>
</dbReference>
<evidence type="ECO:0000256" key="1">
    <source>
        <dbReference type="ARBA" id="ARBA00000213"/>
    </source>
</evidence>
<name>S0EWM7_CHTCT</name>
<evidence type="ECO:0000259" key="12">
    <source>
        <dbReference type="PROSITE" id="PS50880"/>
    </source>
</evidence>
<sequence length="732" mass="82833">MAKPLIIVESPAKTKTLKNFLGDRYQIEASMGHVRDLPRSRLGVNIAQDFAPEYRPIAERKQVLKHLQEAAKKADTVYLASDPDREGEAIAWHLAETLKLKNPRRIQFNEITQQAVQQALQNPRDINMDLVNAQQARRILDRLIGYKLSPLLSKKIQSGLSAGRVQSVALRLICEREREIQAFVPEEYWSLTAILTPEPPEVPFLFAAQLHSRGGERVELKTEADVNAVLAEIEGARYRVVELKKRDVRRNPPPPFITSTLQQEAARKLYFSNRQTMAVAQELYEGVELGPEGSVGLITYMRTDSVRVAQEAQEEARRFILERYGEAYVPPAPRQYKTRREAQDAHEAIRPTRVDRLPEQVAPYLTEDQLKLYRLIWQRFVASQMSPAQIEVTTADIAAQVEGAEKPPYIFRATGSVMKFDGFTRVYTEGKDTEEKSDEERPPLPPLHEQQPLALERLEPRQHFTEPPPRYNEATIVKALEEKGIGRPSTYATIISVLRDRNYVELVNRSFVPTELGFLVNDQLVKHFPDIVDVGFTAEMETHLDEIEEGKTDWVALLREFYGPFEQSVAQALEKMESHKPPPVETEYRCPKTGNVMLLRQSRYGVFLGCSAYPKCKKILKLNEKGEPVEGPEFTCGLEETKPAGAAVGDPSTLPNATELRCPDGREAVMVRRQGPFGPFLGCSAYPKCRTVLKLGEDGLPLPCQEFKCTYSEKGARKARTTPKSRTTKKKG</sequence>
<feature type="compositionally biased region" description="Basic residues" evidence="11">
    <location>
        <begin position="717"/>
        <end position="732"/>
    </location>
</feature>
<feature type="domain" description="Topo IA-type catalytic" evidence="13">
    <location>
        <begin position="127"/>
        <end position="570"/>
    </location>
</feature>
<dbReference type="EC" id="5.6.2.1" evidence="10"/>
<dbReference type="InParanoid" id="S0EWM7"/>
<evidence type="ECO:0000259" key="13">
    <source>
        <dbReference type="PROSITE" id="PS52039"/>
    </source>
</evidence>
<dbReference type="CDD" id="cd00186">
    <property type="entry name" value="TOP1Ac"/>
    <property type="match status" value="1"/>
</dbReference>
<proteinExistence type="inferred from homology"/>
<evidence type="ECO:0000256" key="3">
    <source>
        <dbReference type="ARBA" id="ARBA00022723"/>
    </source>
</evidence>
<evidence type="ECO:0000256" key="6">
    <source>
        <dbReference type="ARBA" id="ARBA00022842"/>
    </source>
</evidence>
<feature type="compositionally biased region" description="Basic and acidic residues" evidence="11">
    <location>
        <begin position="429"/>
        <end position="442"/>
    </location>
</feature>
<dbReference type="Gene3D" id="3.40.50.140">
    <property type="match status" value="1"/>
</dbReference>
<feature type="region of interest" description="Interaction with DNA" evidence="10">
    <location>
        <begin position="161"/>
        <end position="166"/>
    </location>
</feature>
<feature type="site" description="Interaction with DNA" evidence="10">
    <location>
        <position position="138"/>
    </location>
</feature>
<organism evidence="14 15">
    <name type="scientific">Chthonomonas calidirosea (strain DSM 23976 / ICMP 18418 / T49)</name>
    <dbReference type="NCBI Taxonomy" id="1303518"/>
    <lineage>
        <taxon>Bacteria</taxon>
        <taxon>Bacillati</taxon>
        <taxon>Armatimonadota</taxon>
        <taxon>Chthonomonadia</taxon>
        <taxon>Chthonomonadales</taxon>
        <taxon>Chthonomonadaceae</taxon>
        <taxon>Chthonomonas</taxon>
    </lineage>
</organism>
<dbReference type="InterPro" id="IPR034149">
    <property type="entry name" value="TOPRIM_TopoI"/>
</dbReference>
<accession>S0EWM7</accession>
<keyword evidence="7 10" id="KW-0799">Topoisomerase</keyword>
<dbReference type="InterPro" id="IPR000380">
    <property type="entry name" value="Topo_IA"/>
</dbReference>
<keyword evidence="9 10" id="KW-0413">Isomerase</keyword>
<comment type="catalytic activity">
    <reaction evidence="1 10">
        <text>ATP-independent breakage of single-stranded DNA, followed by passage and rejoining.</text>
        <dbReference type="EC" id="5.6.2.1"/>
    </reaction>
</comment>
<dbReference type="InterPro" id="IPR013826">
    <property type="entry name" value="Topo_IA_cen_sub3"/>
</dbReference>
<reference evidence="15" key="1">
    <citation type="submission" date="2013-03" db="EMBL/GenBank/DDBJ databases">
        <title>Genome sequence of Chthonomonas calidirosea, the first sequenced genome from the Armatimonadetes phylum (formally candidate division OP10).</title>
        <authorList>
            <person name="Lee K.C.Y."/>
            <person name="Morgan X.C."/>
            <person name="Dunfield P.F."/>
            <person name="Tamas I."/>
            <person name="Houghton K.M."/>
            <person name="Vyssotski M."/>
            <person name="Ryan J.L.J."/>
            <person name="Lagutin K."/>
            <person name="McDonald I.R."/>
            <person name="Stott M.B."/>
        </authorList>
    </citation>
    <scope>NUCLEOTIDE SEQUENCE [LARGE SCALE GENOMIC DNA]</scope>
    <source>
        <strain evidence="15">DSM 23976 / ICMP 18418 / T49</strain>
    </source>
</reference>
<dbReference type="GO" id="GO:0008270">
    <property type="term" value="F:zinc ion binding"/>
    <property type="evidence" value="ECO:0007669"/>
    <property type="project" value="UniProtKB-KW"/>
</dbReference>
<feature type="region of interest" description="Disordered" evidence="11">
    <location>
        <begin position="713"/>
        <end position="732"/>
    </location>
</feature>
<dbReference type="InterPro" id="IPR023405">
    <property type="entry name" value="Topo_IA_core_domain"/>
</dbReference>
<keyword evidence="8 10" id="KW-0238">DNA-binding</keyword>
<dbReference type="HAMAP" id="MF_00952">
    <property type="entry name" value="Topoisom_1_prok"/>
    <property type="match status" value="1"/>
</dbReference>
<dbReference type="SMART" id="SM00436">
    <property type="entry name" value="TOP1Bc"/>
    <property type="match status" value="1"/>
</dbReference>
<feature type="site" description="Interaction with DNA" evidence="10">
    <location>
        <position position="33"/>
    </location>
</feature>
<evidence type="ECO:0000256" key="2">
    <source>
        <dbReference type="ARBA" id="ARBA00009446"/>
    </source>
</evidence>
<keyword evidence="3" id="KW-0479">Metal-binding</keyword>
<evidence type="ECO:0000256" key="8">
    <source>
        <dbReference type="ARBA" id="ARBA00023125"/>
    </source>
</evidence>
<feature type="site" description="Interaction with DNA" evidence="10">
    <location>
        <position position="141"/>
    </location>
</feature>
<dbReference type="RefSeq" id="WP_016483699.1">
    <property type="nucleotide sequence ID" value="NC_021487.1"/>
</dbReference>
<dbReference type="Gene3D" id="1.10.290.10">
    <property type="entry name" value="Topoisomerase I, domain 4"/>
    <property type="match status" value="1"/>
</dbReference>
<comment type="function">
    <text evidence="10">Releases the supercoiling and torsional tension of DNA, which is introduced during the DNA replication and transcription, by transiently cleaving and rejoining one strand of the DNA duplex. Introduces a single-strand break via transesterification at a target site in duplex DNA. The scissile phosphodiester is attacked by the catalytic tyrosine of the enzyme, resulting in the formation of a DNA-(5'-phosphotyrosyl)-enzyme intermediate and the expulsion of a 3'-OH DNA strand. The free DNA strand then undergoes passage around the unbroken strand, thus removing DNA supercoils. Finally, in the religation step, the DNA 3'-OH attacks the covalent intermediate to expel the active-site tyrosine and restore the DNA phosphodiester backbone.</text>
</comment>
<feature type="site" description="Interaction with DNA" evidence="10">
    <location>
        <position position="302"/>
    </location>
</feature>
<dbReference type="InterPro" id="IPR003602">
    <property type="entry name" value="Topo_IA_DNA-bd_dom"/>
</dbReference>
<dbReference type="OrthoDB" id="9804262at2"/>
<dbReference type="CDD" id="cd03363">
    <property type="entry name" value="TOPRIM_TopoIA_TopoI"/>
    <property type="match status" value="1"/>
</dbReference>
<dbReference type="EMBL" id="HF951689">
    <property type="protein sequence ID" value="CCW36182.1"/>
    <property type="molecule type" value="Genomic_DNA"/>
</dbReference>
<evidence type="ECO:0000256" key="10">
    <source>
        <dbReference type="HAMAP-Rule" id="MF_00952"/>
    </source>
</evidence>
<dbReference type="Gene3D" id="1.10.460.10">
    <property type="entry name" value="Topoisomerase I, domain 2"/>
    <property type="match status" value="1"/>
</dbReference>
<dbReference type="AlphaFoldDB" id="S0EWM7"/>
<dbReference type="PROSITE" id="PS00396">
    <property type="entry name" value="TOPO_IA_1"/>
    <property type="match status" value="1"/>
</dbReference>
<dbReference type="InterPro" id="IPR005733">
    <property type="entry name" value="TopoI_bac-type"/>
</dbReference>
<dbReference type="STRING" id="454171.CP488_01715"/>
<feature type="site" description="Interaction with DNA" evidence="10">
    <location>
        <position position="146"/>
    </location>
</feature>
<evidence type="ECO:0000313" key="15">
    <source>
        <dbReference type="Proteomes" id="UP000014227"/>
    </source>
</evidence>
<comment type="similarity">
    <text evidence="2 10">Belongs to the type IA topoisomerase family.</text>
</comment>
<dbReference type="SMART" id="SM00493">
    <property type="entry name" value="TOPRIM"/>
    <property type="match status" value="1"/>
</dbReference>
<keyword evidence="4" id="KW-0863">Zinc-finger</keyword>
<protein>
    <recommendedName>
        <fullName evidence="10">DNA topoisomerase 1</fullName>
        <ecNumber evidence="10">5.6.2.1</ecNumber>
    </recommendedName>
    <alternativeName>
        <fullName evidence="10">DNA topoisomerase I</fullName>
    </alternativeName>
</protein>
<dbReference type="SUPFAM" id="SSF56712">
    <property type="entry name" value="Prokaryotic type I DNA topoisomerase"/>
    <property type="match status" value="1"/>
</dbReference>
<dbReference type="PATRIC" id="fig|1303518.3.peg.2473"/>
<dbReference type="InterPro" id="IPR013825">
    <property type="entry name" value="Topo_IA_cen_sub2"/>
</dbReference>
<feature type="domain" description="Toprim" evidence="12">
    <location>
        <begin position="3"/>
        <end position="113"/>
    </location>
</feature>
<dbReference type="GO" id="GO:0006265">
    <property type="term" value="P:DNA topological change"/>
    <property type="evidence" value="ECO:0007669"/>
    <property type="project" value="UniProtKB-UniRule"/>
</dbReference>
<evidence type="ECO:0000256" key="7">
    <source>
        <dbReference type="ARBA" id="ARBA00023029"/>
    </source>
</evidence>
<dbReference type="FunCoup" id="S0EWM7">
    <property type="interactions" value="305"/>
</dbReference>
<feature type="site" description="Interaction with DNA" evidence="10">
    <location>
        <position position="137"/>
    </location>
</feature>
<evidence type="ECO:0000256" key="5">
    <source>
        <dbReference type="ARBA" id="ARBA00022833"/>
    </source>
</evidence>
<dbReference type="Gene3D" id="3.30.65.10">
    <property type="entry name" value="Bacterial Topoisomerase I, domain 1"/>
    <property type="match status" value="2"/>
</dbReference>
<dbReference type="HOGENOM" id="CLU_002929_4_3_0"/>
<evidence type="ECO:0000256" key="9">
    <source>
        <dbReference type="ARBA" id="ARBA00023235"/>
    </source>
</evidence>
<dbReference type="GO" id="GO:0003677">
    <property type="term" value="F:DNA binding"/>
    <property type="evidence" value="ECO:0007669"/>
    <property type="project" value="UniProtKB-KW"/>
</dbReference>
<dbReference type="Pfam" id="PF01396">
    <property type="entry name" value="Zn_ribbon_Top1"/>
    <property type="match status" value="2"/>
</dbReference>
<keyword evidence="15" id="KW-1185">Reference proteome</keyword>
<dbReference type="Pfam" id="PF01131">
    <property type="entry name" value="Topoisom_bac"/>
    <property type="match status" value="1"/>
</dbReference>
<dbReference type="PANTHER" id="PTHR42785">
    <property type="entry name" value="DNA TOPOISOMERASE, TYPE IA, CORE"/>
    <property type="match status" value="1"/>
</dbReference>
<dbReference type="PANTHER" id="PTHR42785:SF1">
    <property type="entry name" value="DNA TOPOISOMERASE"/>
    <property type="match status" value="1"/>
</dbReference>
<dbReference type="InterPro" id="IPR003601">
    <property type="entry name" value="Topo_IA_2"/>
</dbReference>
<feature type="active site" description="O-(5'-phospho-DNA)-tyrosine intermediate" evidence="10">
    <location>
        <position position="300"/>
    </location>
</feature>
<gene>
    <name evidence="10" type="primary">topA</name>
    <name evidence="14" type="ORF">CCALI_02378</name>
</gene>